<keyword evidence="1" id="KW-0812">Transmembrane</keyword>
<protein>
    <submittedName>
        <fullName evidence="2">GH21303</fullName>
    </submittedName>
</protein>
<evidence type="ECO:0000313" key="3">
    <source>
        <dbReference type="Proteomes" id="UP000001070"/>
    </source>
</evidence>
<dbReference type="Proteomes" id="UP000001070">
    <property type="component" value="Unassembled WGS sequence"/>
</dbReference>
<sequence length="132" mass="15182">MHAYTLIFVTQLLLLTLYTKQNKFQFTLGIGVIIICTVIGLSLVGAYFMGMFSVLLTVAAWLLEPWYIIYDTHCQLTGQHRYRVGPQEYLFAATNIYADIPKSCWLILKSVVLGPFIMLVKIMRHCRTRQVC</sequence>
<dbReference type="HOGENOM" id="CLU_091120_0_0_1"/>
<keyword evidence="1" id="KW-1133">Transmembrane helix</keyword>
<name>B4J867_DROGR</name>
<dbReference type="EMBL" id="CH916367">
    <property type="protein sequence ID" value="EDW01204.1"/>
    <property type="molecule type" value="Genomic_DNA"/>
</dbReference>
<gene>
    <name evidence="2" type="primary">Dgri\GH21303</name>
    <name evidence="2" type="ORF">Dgri_GH21303</name>
</gene>
<organism evidence="3">
    <name type="scientific">Drosophila grimshawi</name>
    <name type="common">Hawaiian fruit fly</name>
    <name type="synonym">Idiomyia grimshawi</name>
    <dbReference type="NCBI Taxonomy" id="7222"/>
    <lineage>
        <taxon>Eukaryota</taxon>
        <taxon>Metazoa</taxon>
        <taxon>Ecdysozoa</taxon>
        <taxon>Arthropoda</taxon>
        <taxon>Hexapoda</taxon>
        <taxon>Insecta</taxon>
        <taxon>Pterygota</taxon>
        <taxon>Neoptera</taxon>
        <taxon>Endopterygota</taxon>
        <taxon>Diptera</taxon>
        <taxon>Brachycera</taxon>
        <taxon>Muscomorpha</taxon>
        <taxon>Ephydroidea</taxon>
        <taxon>Drosophilidae</taxon>
        <taxon>Drosophila</taxon>
        <taxon>Hawaiian Drosophila</taxon>
    </lineage>
</organism>
<dbReference type="InParanoid" id="B4J867"/>
<dbReference type="PhylomeDB" id="B4J867"/>
<proteinExistence type="predicted"/>
<reference evidence="2 3" key="1">
    <citation type="journal article" date="2007" name="Nature">
        <title>Evolution of genes and genomes on the Drosophila phylogeny.</title>
        <authorList>
            <consortium name="Drosophila 12 Genomes Consortium"/>
            <person name="Clark A.G."/>
            <person name="Eisen M.B."/>
            <person name="Smith D.R."/>
            <person name="Bergman C.M."/>
            <person name="Oliver B."/>
            <person name="Markow T.A."/>
            <person name="Kaufman T.C."/>
            <person name="Kellis M."/>
            <person name="Gelbart W."/>
            <person name="Iyer V.N."/>
            <person name="Pollard D.A."/>
            <person name="Sackton T.B."/>
            <person name="Larracuente A.M."/>
            <person name="Singh N.D."/>
            <person name="Abad J.P."/>
            <person name="Abt D.N."/>
            <person name="Adryan B."/>
            <person name="Aguade M."/>
            <person name="Akashi H."/>
            <person name="Anderson W.W."/>
            <person name="Aquadro C.F."/>
            <person name="Ardell D.H."/>
            <person name="Arguello R."/>
            <person name="Artieri C.G."/>
            <person name="Barbash D.A."/>
            <person name="Barker D."/>
            <person name="Barsanti P."/>
            <person name="Batterham P."/>
            <person name="Batzoglou S."/>
            <person name="Begun D."/>
            <person name="Bhutkar A."/>
            <person name="Blanco E."/>
            <person name="Bosak S.A."/>
            <person name="Bradley R.K."/>
            <person name="Brand A.D."/>
            <person name="Brent M.R."/>
            <person name="Brooks A.N."/>
            <person name="Brown R.H."/>
            <person name="Butlin R.K."/>
            <person name="Caggese C."/>
            <person name="Calvi B.R."/>
            <person name="Bernardo de Carvalho A."/>
            <person name="Caspi A."/>
            <person name="Castrezana S."/>
            <person name="Celniker S.E."/>
            <person name="Chang J.L."/>
            <person name="Chapple C."/>
            <person name="Chatterji S."/>
            <person name="Chinwalla A."/>
            <person name="Civetta A."/>
            <person name="Clifton S.W."/>
            <person name="Comeron J.M."/>
            <person name="Costello J.C."/>
            <person name="Coyne J.A."/>
            <person name="Daub J."/>
            <person name="David R.G."/>
            <person name="Delcher A.L."/>
            <person name="Delehaunty K."/>
            <person name="Do C.B."/>
            <person name="Ebling H."/>
            <person name="Edwards K."/>
            <person name="Eickbush T."/>
            <person name="Evans J.D."/>
            <person name="Filipski A."/>
            <person name="Findeiss S."/>
            <person name="Freyhult E."/>
            <person name="Fulton L."/>
            <person name="Fulton R."/>
            <person name="Garcia A.C."/>
            <person name="Gardiner A."/>
            <person name="Garfield D.A."/>
            <person name="Garvin B.E."/>
            <person name="Gibson G."/>
            <person name="Gilbert D."/>
            <person name="Gnerre S."/>
            <person name="Godfrey J."/>
            <person name="Good R."/>
            <person name="Gotea V."/>
            <person name="Gravely B."/>
            <person name="Greenberg A.J."/>
            <person name="Griffiths-Jones S."/>
            <person name="Gross S."/>
            <person name="Guigo R."/>
            <person name="Gustafson E.A."/>
            <person name="Haerty W."/>
            <person name="Hahn M.W."/>
            <person name="Halligan D.L."/>
            <person name="Halpern A.L."/>
            <person name="Halter G.M."/>
            <person name="Han M.V."/>
            <person name="Heger A."/>
            <person name="Hillier L."/>
            <person name="Hinrichs A.S."/>
            <person name="Holmes I."/>
            <person name="Hoskins R.A."/>
            <person name="Hubisz M.J."/>
            <person name="Hultmark D."/>
            <person name="Huntley M.A."/>
            <person name="Jaffe D.B."/>
            <person name="Jagadeeshan S."/>
            <person name="Jeck W.R."/>
            <person name="Johnson J."/>
            <person name="Jones C.D."/>
            <person name="Jordan W.C."/>
            <person name="Karpen G.H."/>
            <person name="Kataoka E."/>
            <person name="Keightley P.D."/>
            <person name="Kheradpour P."/>
            <person name="Kirkness E.F."/>
            <person name="Koerich L.B."/>
            <person name="Kristiansen K."/>
            <person name="Kudrna D."/>
            <person name="Kulathinal R.J."/>
            <person name="Kumar S."/>
            <person name="Kwok R."/>
            <person name="Lander E."/>
            <person name="Langley C.H."/>
            <person name="Lapoint R."/>
            <person name="Lazzaro B.P."/>
            <person name="Lee S.J."/>
            <person name="Levesque L."/>
            <person name="Li R."/>
            <person name="Lin C.F."/>
            <person name="Lin M.F."/>
            <person name="Lindblad-Toh K."/>
            <person name="Llopart A."/>
            <person name="Long M."/>
            <person name="Low L."/>
            <person name="Lozovsky E."/>
            <person name="Lu J."/>
            <person name="Luo M."/>
            <person name="Machado C.A."/>
            <person name="Makalowski W."/>
            <person name="Marzo M."/>
            <person name="Matsuda M."/>
            <person name="Matzkin L."/>
            <person name="McAllister B."/>
            <person name="McBride C.S."/>
            <person name="McKernan B."/>
            <person name="McKernan K."/>
            <person name="Mendez-Lago M."/>
            <person name="Minx P."/>
            <person name="Mollenhauer M.U."/>
            <person name="Montooth K."/>
            <person name="Mount S.M."/>
            <person name="Mu X."/>
            <person name="Myers E."/>
            <person name="Negre B."/>
            <person name="Newfeld S."/>
            <person name="Nielsen R."/>
            <person name="Noor M.A."/>
            <person name="O'Grady P."/>
            <person name="Pachter L."/>
            <person name="Papaceit M."/>
            <person name="Parisi M.J."/>
            <person name="Parisi M."/>
            <person name="Parts L."/>
            <person name="Pedersen J.S."/>
            <person name="Pesole G."/>
            <person name="Phillippy A.M."/>
            <person name="Ponting C.P."/>
            <person name="Pop M."/>
            <person name="Porcelli D."/>
            <person name="Powell J.R."/>
            <person name="Prohaska S."/>
            <person name="Pruitt K."/>
            <person name="Puig M."/>
            <person name="Quesneville H."/>
            <person name="Ram K.R."/>
            <person name="Rand D."/>
            <person name="Rasmussen M.D."/>
            <person name="Reed L.K."/>
            <person name="Reenan R."/>
            <person name="Reily A."/>
            <person name="Remington K.A."/>
            <person name="Rieger T.T."/>
            <person name="Ritchie M.G."/>
            <person name="Robin C."/>
            <person name="Rogers Y.H."/>
            <person name="Rohde C."/>
            <person name="Rozas J."/>
            <person name="Rubenfield M.J."/>
            <person name="Ruiz A."/>
            <person name="Russo S."/>
            <person name="Salzberg S.L."/>
            <person name="Sanchez-Gracia A."/>
            <person name="Saranga D.J."/>
            <person name="Sato H."/>
            <person name="Schaeffer S.W."/>
            <person name="Schatz M.C."/>
            <person name="Schlenke T."/>
            <person name="Schwartz R."/>
            <person name="Segarra C."/>
            <person name="Singh R.S."/>
            <person name="Sirot L."/>
            <person name="Sirota M."/>
            <person name="Sisneros N.B."/>
            <person name="Smith C.D."/>
            <person name="Smith T.F."/>
            <person name="Spieth J."/>
            <person name="Stage D.E."/>
            <person name="Stark A."/>
            <person name="Stephan W."/>
            <person name="Strausberg R.L."/>
            <person name="Strempel S."/>
            <person name="Sturgill D."/>
            <person name="Sutton G."/>
            <person name="Sutton G.G."/>
            <person name="Tao W."/>
            <person name="Teichmann S."/>
            <person name="Tobari Y.N."/>
            <person name="Tomimura Y."/>
            <person name="Tsolas J.M."/>
            <person name="Valente V.L."/>
            <person name="Venter E."/>
            <person name="Venter J.C."/>
            <person name="Vicario S."/>
            <person name="Vieira F.G."/>
            <person name="Vilella A.J."/>
            <person name="Villasante A."/>
            <person name="Walenz B."/>
            <person name="Wang J."/>
            <person name="Wasserman M."/>
            <person name="Watts T."/>
            <person name="Wilson D."/>
            <person name="Wilson R.K."/>
            <person name="Wing R.A."/>
            <person name="Wolfner M.F."/>
            <person name="Wong A."/>
            <person name="Wong G.K."/>
            <person name="Wu C.I."/>
            <person name="Wu G."/>
            <person name="Yamamoto D."/>
            <person name="Yang H.P."/>
            <person name="Yang S.P."/>
            <person name="Yorke J.A."/>
            <person name="Yoshida K."/>
            <person name="Zdobnov E."/>
            <person name="Zhang P."/>
            <person name="Zhang Y."/>
            <person name="Zimin A.V."/>
            <person name="Baldwin J."/>
            <person name="Abdouelleil A."/>
            <person name="Abdulkadir J."/>
            <person name="Abebe A."/>
            <person name="Abera B."/>
            <person name="Abreu J."/>
            <person name="Acer S.C."/>
            <person name="Aftuck L."/>
            <person name="Alexander A."/>
            <person name="An P."/>
            <person name="Anderson E."/>
            <person name="Anderson S."/>
            <person name="Arachi H."/>
            <person name="Azer M."/>
            <person name="Bachantsang P."/>
            <person name="Barry A."/>
            <person name="Bayul T."/>
            <person name="Berlin A."/>
            <person name="Bessette D."/>
            <person name="Bloom T."/>
            <person name="Blye J."/>
            <person name="Boguslavskiy L."/>
            <person name="Bonnet C."/>
            <person name="Boukhgalter B."/>
            <person name="Bourzgui I."/>
            <person name="Brown A."/>
            <person name="Cahill P."/>
            <person name="Channer S."/>
            <person name="Cheshatsang Y."/>
            <person name="Chuda L."/>
            <person name="Citroen M."/>
            <person name="Collymore A."/>
            <person name="Cooke P."/>
            <person name="Costello M."/>
            <person name="D'Aco K."/>
            <person name="Daza R."/>
            <person name="De Haan G."/>
            <person name="DeGray S."/>
            <person name="DeMaso C."/>
            <person name="Dhargay N."/>
            <person name="Dooley K."/>
            <person name="Dooley E."/>
            <person name="Doricent M."/>
            <person name="Dorje P."/>
            <person name="Dorjee K."/>
            <person name="Dupes A."/>
            <person name="Elong R."/>
            <person name="Falk J."/>
            <person name="Farina A."/>
            <person name="Faro S."/>
            <person name="Ferguson D."/>
            <person name="Fisher S."/>
            <person name="Foley C.D."/>
            <person name="Franke A."/>
            <person name="Friedrich D."/>
            <person name="Gadbois L."/>
            <person name="Gearin G."/>
            <person name="Gearin C.R."/>
            <person name="Giannoukos G."/>
            <person name="Goode T."/>
            <person name="Graham J."/>
            <person name="Grandbois E."/>
            <person name="Grewal S."/>
            <person name="Gyaltsen K."/>
            <person name="Hafez N."/>
            <person name="Hagos B."/>
            <person name="Hall J."/>
            <person name="Henson C."/>
            <person name="Hollinger A."/>
            <person name="Honan T."/>
            <person name="Huard M.D."/>
            <person name="Hughes L."/>
            <person name="Hurhula B."/>
            <person name="Husby M.E."/>
            <person name="Kamat A."/>
            <person name="Kanga B."/>
            <person name="Kashin S."/>
            <person name="Khazanovich D."/>
            <person name="Kisner P."/>
            <person name="Lance K."/>
            <person name="Lara M."/>
            <person name="Lee W."/>
            <person name="Lennon N."/>
            <person name="Letendre F."/>
            <person name="LeVine R."/>
            <person name="Lipovsky A."/>
            <person name="Liu X."/>
            <person name="Liu J."/>
            <person name="Liu S."/>
            <person name="Lokyitsang T."/>
            <person name="Lokyitsang Y."/>
            <person name="Lubonja R."/>
            <person name="Lui A."/>
            <person name="MacDonald P."/>
            <person name="Magnisalis V."/>
            <person name="Maru K."/>
            <person name="Matthews C."/>
            <person name="McCusker W."/>
            <person name="McDonough S."/>
            <person name="Mehta T."/>
            <person name="Meldrim J."/>
            <person name="Meneus L."/>
            <person name="Mihai O."/>
            <person name="Mihalev A."/>
            <person name="Mihova T."/>
            <person name="Mittelman R."/>
            <person name="Mlenga V."/>
            <person name="Montmayeur A."/>
            <person name="Mulrain L."/>
            <person name="Navidi A."/>
            <person name="Naylor J."/>
            <person name="Negash T."/>
            <person name="Nguyen T."/>
            <person name="Nguyen N."/>
            <person name="Nicol R."/>
            <person name="Norbu C."/>
            <person name="Norbu N."/>
            <person name="Novod N."/>
            <person name="O'Neill B."/>
            <person name="Osman S."/>
            <person name="Markiewicz E."/>
            <person name="Oyono O.L."/>
            <person name="Patti C."/>
            <person name="Phunkhang P."/>
            <person name="Pierre F."/>
            <person name="Priest M."/>
            <person name="Raghuraman S."/>
            <person name="Rege F."/>
            <person name="Reyes R."/>
            <person name="Rise C."/>
            <person name="Rogov P."/>
            <person name="Ross K."/>
            <person name="Ryan E."/>
            <person name="Settipalli S."/>
            <person name="Shea T."/>
            <person name="Sherpa N."/>
            <person name="Shi L."/>
            <person name="Shih D."/>
            <person name="Sparrow T."/>
            <person name="Spaulding J."/>
            <person name="Stalker J."/>
            <person name="Stange-Thomann N."/>
            <person name="Stavropoulos S."/>
            <person name="Stone C."/>
            <person name="Strader C."/>
            <person name="Tesfaye S."/>
            <person name="Thomson T."/>
            <person name="Thoulutsang Y."/>
            <person name="Thoulutsang D."/>
            <person name="Topham K."/>
            <person name="Topping I."/>
            <person name="Tsamla T."/>
            <person name="Vassiliev H."/>
            <person name="Vo A."/>
            <person name="Wangchuk T."/>
            <person name="Wangdi T."/>
            <person name="Weiand M."/>
            <person name="Wilkinson J."/>
            <person name="Wilson A."/>
            <person name="Yadav S."/>
            <person name="Young G."/>
            <person name="Yu Q."/>
            <person name="Zembek L."/>
            <person name="Zhong D."/>
            <person name="Zimmer A."/>
            <person name="Zwirko Z."/>
            <person name="Jaffe D.B."/>
            <person name="Alvarez P."/>
            <person name="Brockman W."/>
            <person name="Butler J."/>
            <person name="Chin C."/>
            <person name="Gnerre S."/>
            <person name="Grabherr M."/>
            <person name="Kleber M."/>
            <person name="Mauceli E."/>
            <person name="MacCallum I."/>
        </authorList>
    </citation>
    <scope>NUCLEOTIDE SEQUENCE [LARGE SCALE GENOMIC DNA]</scope>
    <source>
        <strain evidence="3">Tucson 15287-2541.00</strain>
    </source>
</reference>
<accession>B4J867</accession>
<evidence type="ECO:0000313" key="2">
    <source>
        <dbReference type="EMBL" id="EDW01204.1"/>
    </source>
</evidence>
<dbReference type="AlphaFoldDB" id="B4J867"/>
<dbReference type="OMA" id="VYSMACT"/>
<feature type="transmembrane region" description="Helical" evidence="1">
    <location>
        <begin position="29"/>
        <end position="62"/>
    </location>
</feature>
<keyword evidence="3" id="KW-1185">Reference proteome</keyword>
<dbReference type="eggNOG" id="KOG2322">
    <property type="taxonomic scope" value="Eukaryota"/>
</dbReference>
<evidence type="ECO:0000256" key="1">
    <source>
        <dbReference type="SAM" id="Phobius"/>
    </source>
</evidence>
<keyword evidence="1" id="KW-0472">Membrane</keyword>